<organism evidence="1 2">
    <name type="scientific">Rodentibacter myodis</name>
    <dbReference type="NCBI Taxonomy" id="1907939"/>
    <lineage>
        <taxon>Bacteria</taxon>
        <taxon>Pseudomonadati</taxon>
        <taxon>Pseudomonadota</taxon>
        <taxon>Gammaproteobacteria</taxon>
        <taxon>Pasteurellales</taxon>
        <taxon>Pasteurellaceae</taxon>
        <taxon>Rodentibacter</taxon>
    </lineage>
</organism>
<evidence type="ECO:0000313" key="2">
    <source>
        <dbReference type="Proteomes" id="UP000188602"/>
    </source>
</evidence>
<gene>
    <name evidence="1" type="ORF">BKL49_09535</name>
</gene>
<dbReference type="RefSeq" id="WP_077424890.1">
    <property type="nucleotide sequence ID" value="NZ_MLHQ01000025.1"/>
</dbReference>
<proteinExistence type="predicted"/>
<keyword evidence="2" id="KW-1185">Reference proteome</keyword>
<name>A0A1V3JL57_9PAST</name>
<accession>A0A1V3JL57</accession>
<protein>
    <submittedName>
        <fullName evidence="1">Uncharacterized protein</fullName>
    </submittedName>
</protein>
<reference evidence="1 2" key="1">
    <citation type="submission" date="2016-10" db="EMBL/GenBank/DDBJ databases">
        <title>Rodentibacter gen. nov. and new species.</title>
        <authorList>
            <person name="Christensen H."/>
        </authorList>
    </citation>
    <scope>NUCLEOTIDE SEQUENCE [LARGE SCALE GENOMIC DNA]</scope>
    <source>
        <strain evidence="1 2">Ac151</strain>
    </source>
</reference>
<comment type="caution">
    <text evidence="1">The sequence shown here is derived from an EMBL/GenBank/DDBJ whole genome shotgun (WGS) entry which is preliminary data.</text>
</comment>
<dbReference type="EMBL" id="MLHQ01000025">
    <property type="protein sequence ID" value="OOF57313.1"/>
    <property type="molecule type" value="Genomic_DNA"/>
</dbReference>
<dbReference type="Proteomes" id="UP000188602">
    <property type="component" value="Unassembled WGS sequence"/>
</dbReference>
<evidence type="ECO:0000313" key="1">
    <source>
        <dbReference type="EMBL" id="OOF57313.1"/>
    </source>
</evidence>
<sequence>MIKLTLQHPEKQAKLTELLNKFNEKKAILIARSDELGKLEQKQVKNTATLSAVRHEFETEIAKIKAKFETESELTLDDYSTTQKLKAELKSRVDFFTALNEDLEQKLYDKREEVYTAKQDFLTFRKQIYRFTAEALIDEFMARNKAKIALFKGLFVQSGEYNPQTGRSTHDEFNNFIIKKFNVEFTTPEELKLPPLELATDWKPKTPTQKHVERFQAQEEKGLKRLLTEM</sequence>
<dbReference type="OrthoDB" id="5673857at2"/>
<dbReference type="AlphaFoldDB" id="A0A1V3JL57"/>